<proteinExistence type="predicted"/>
<evidence type="ECO:0000313" key="5">
    <source>
        <dbReference type="Proteomes" id="UP000028058"/>
    </source>
</evidence>
<dbReference type="InterPro" id="IPR012551">
    <property type="entry name" value="DUF1707_SHOCT-like"/>
</dbReference>
<protein>
    <submittedName>
        <fullName evidence="4">FHA domain-containing protein</fullName>
    </submittedName>
</protein>
<dbReference type="SMART" id="SM00240">
    <property type="entry name" value="FHA"/>
    <property type="match status" value="1"/>
</dbReference>
<evidence type="ECO:0000313" key="4">
    <source>
        <dbReference type="EMBL" id="RKM95467.1"/>
    </source>
</evidence>
<dbReference type="PROSITE" id="PS50006">
    <property type="entry name" value="FHA_DOMAIN"/>
    <property type="match status" value="1"/>
</dbReference>
<dbReference type="Pfam" id="PF08044">
    <property type="entry name" value="DUF1707"/>
    <property type="match status" value="1"/>
</dbReference>
<keyword evidence="5" id="KW-1185">Reference proteome</keyword>
<evidence type="ECO:0000256" key="1">
    <source>
        <dbReference type="ARBA" id="ARBA00022553"/>
    </source>
</evidence>
<dbReference type="Pfam" id="PF00498">
    <property type="entry name" value="FHA"/>
    <property type="match status" value="1"/>
</dbReference>
<keyword evidence="1" id="KW-0597">Phosphoprotein</keyword>
<dbReference type="PANTHER" id="PTHR23308">
    <property type="entry name" value="NUCLEAR INHIBITOR OF PROTEIN PHOSPHATASE-1"/>
    <property type="match status" value="1"/>
</dbReference>
<sequence>MTSSHELQPRPGPVPRGPARVSDADRDRAISRLREGAAEGRLSQDTFLRRMELALAARARDELRALTADLPDESRWSRAVFGSVAAVSSFTVRLRRAWQTERLPRLLLPEPGPRPLRIGREPTNGLRLGDETVSRFHAELVSHGGIWILRDLGSANGTCVNGRRVTDTAVVHPGDQVSFGRLSFRLASR</sequence>
<dbReference type="InterPro" id="IPR050923">
    <property type="entry name" value="Cell_Proc_Reg/RNA_Proc"/>
</dbReference>
<organism evidence="4 5">
    <name type="scientific">Streptomyces xinghaiensis</name>
    <dbReference type="NCBI Taxonomy" id="1038928"/>
    <lineage>
        <taxon>Bacteria</taxon>
        <taxon>Bacillati</taxon>
        <taxon>Actinomycetota</taxon>
        <taxon>Actinomycetes</taxon>
        <taxon>Kitasatosporales</taxon>
        <taxon>Streptomycetaceae</taxon>
        <taxon>Streptomyces</taxon>
    </lineage>
</organism>
<evidence type="ECO:0000259" key="3">
    <source>
        <dbReference type="PROSITE" id="PS50006"/>
    </source>
</evidence>
<dbReference type="RefSeq" id="WP_050363323.1">
    <property type="nucleotide sequence ID" value="NZ_CP134822.1"/>
</dbReference>
<dbReference type="Gene3D" id="2.60.200.20">
    <property type="match status" value="1"/>
</dbReference>
<feature type="domain" description="FHA" evidence="3">
    <location>
        <begin position="116"/>
        <end position="165"/>
    </location>
</feature>
<dbReference type="CDD" id="cd00060">
    <property type="entry name" value="FHA"/>
    <property type="match status" value="1"/>
</dbReference>
<dbReference type="InterPro" id="IPR000253">
    <property type="entry name" value="FHA_dom"/>
</dbReference>
<dbReference type="EMBL" id="JNAD02000006">
    <property type="protein sequence ID" value="RKM95467.1"/>
    <property type="molecule type" value="Genomic_DNA"/>
</dbReference>
<comment type="caution">
    <text evidence="4">The sequence shown here is derived from an EMBL/GenBank/DDBJ whole genome shotgun (WGS) entry which is preliminary data.</text>
</comment>
<name>A0A3R7ESM2_9ACTN</name>
<gene>
    <name evidence="4" type="ORF">SFRA_015605</name>
</gene>
<accession>A0A3R7ESM2</accession>
<evidence type="ECO:0000256" key="2">
    <source>
        <dbReference type="SAM" id="MobiDB-lite"/>
    </source>
</evidence>
<dbReference type="Proteomes" id="UP000028058">
    <property type="component" value="Unassembled WGS sequence"/>
</dbReference>
<dbReference type="AlphaFoldDB" id="A0A3R7ESM2"/>
<dbReference type="SUPFAM" id="SSF49879">
    <property type="entry name" value="SMAD/FHA domain"/>
    <property type="match status" value="1"/>
</dbReference>
<reference evidence="4 5" key="1">
    <citation type="journal article" date="2014" name="Genome Announc.">
        <title>Draft Genome Sequence of Streptomyces fradiae ATCC 19609, a Strain Highly Sensitive to Antibiotics.</title>
        <authorList>
            <person name="Bekker O.B."/>
            <person name="Klimina K.M."/>
            <person name="Vatlin A.A."/>
            <person name="Zakharevich N.V."/>
            <person name="Kasianov A.S."/>
            <person name="Danilenko V.N."/>
        </authorList>
    </citation>
    <scope>NUCLEOTIDE SEQUENCE [LARGE SCALE GENOMIC DNA]</scope>
    <source>
        <strain evidence="4 5">ATCC 19609</strain>
    </source>
</reference>
<feature type="region of interest" description="Disordered" evidence="2">
    <location>
        <begin position="1"/>
        <end position="26"/>
    </location>
</feature>
<dbReference type="OrthoDB" id="151099at2"/>
<dbReference type="InterPro" id="IPR008984">
    <property type="entry name" value="SMAD_FHA_dom_sf"/>
</dbReference>